<sequence>MYGRRRRSSGSTLLVVIVIAVIIGVVFSIMDNEPDALPAAEASPATEVAVQPTVETEPLTQVDSALSASTATDMPTIPPMPTETLPDTPSDTATEPGQVNIQDYLPEIPEGTSLFIPSAGVYAPVVQAYLSGTSWDVSQLGENVGHLQGTAWINDPGNVVLSGHVELGDGRRGVFANLNELKVNDIIVVISPERERRYVITNISSTTPDNLQPIKPTTSDRLTLITCGSYDFFQDTYLERLIVVAEPI</sequence>
<dbReference type="Proteomes" id="UP000594468">
    <property type="component" value="Chromosome"/>
</dbReference>
<feature type="region of interest" description="Disordered" evidence="2">
    <location>
        <begin position="54"/>
        <end position="97"/>
    </location>
</feature>
<dbReference type="GO" id="GO:0016787">
    <property type="term" value="F:hydrolase activity"/>
    <property type="evidence" value="ECO:0007669"/>
    <property type="project" value="UniProtKB-KW"/>
</dbReference>
<dbReference type="EMBL" id="CP062983">
    <property type="protein sequence ID" value="QPC84741.1"/>
    <property type="molecule type" value="Genomic_DNA"/>
</dbReference>
<keyword evidence="3" id="KW-1133">Transmembrane helix</keyword>
<dbReference type="InterPro" id="IPR023365">
    <property type="entry name" value="Sortase_dom-sf"/>
</dbReference>
<dbReference type="InterPro" id="IPR005754">
    <property type="entry name" value="Sortase"/>
</dbReference>
<feature type="compositionally biased region" description="Polar residues" evidence="2">
    <location>
        <begin position="85"/>
        <end position="97"/>
    </location>
</feature>
<evidence type="ECO:0000313" key="5">
    <source>
        <dbReference type="Proteomes" id="UP000594468"/>
    </source>
</evidence>
<keyword evidence="5" id="KW-1185">Reference proteome</keyword>
<evidence type="ECO:0000256" key="2">
    <source>
        <dbReference type="SAM" id="MobiDB-lite"/>
    </source>
</evidence>
<feature type="transmembrane region" description="Helical" evidence="3">
    <location>
        <begin position="12"/>
        <end position="30"/>
    </location>
</feature>
<evidence type="ECO:0000256" key="3">
    <source>
        <dbReference type="SAM" id="Phobius"/>
    </source>
</evidence>
<organism evidence="4 5">
    <name type="scientific">Phototrophicus methaneseepsis</name>
    <dbReference type="NCBI Taxonomy" id="2710758"/>
    <lineage>
        <taxon>Bacteria</taxon>
        <taxon>Bacillati</taxon>
        <taxon>Chloroflexota</taxon>
        <taxon>Candidatus Thermofontia</taxon>
        <taxon>Phototrophicales</taxon>
        <taxon>Phototrophicaceae</taxon>
        <taxon>Phototrophicus</taxon>
    </lineage>
</organism>
<reference evidence="4 5" key="1">
    <citation type="submission" date="2020-02" db="EMBL/GenBank/DDBJ databases">
        <authorList>
            <person name="Zheng R.K."/>
            <person name="Sun C.M."/>
        </authorList>
    </citation>
    <scope>NUCLEOTIDE SEQUENCE [LARGE SCALE GENOMIC DNA]</scope>
    <source>
        <strain evidence="5">rifampicinis</strain>
    </source>
</reference>
<proteinExistence type="predicted"/>
<name>A0A7S8ED40_9CHLR</name>
<dbReference type="Gene3D" id="2.40.260.10">
    <property type="entry name" value="Sortase"/>
    <property type="match status" value="1"/>
</dbReference>
<accession>A0A7S8ED40</accession>
<dbReference type="AlphaFoldDB" id="A0A7S8ED40"/>
<feature type="compositionally biased region" description="Polar residues" evidence="2">
    <location>
        <begin position="58"/>
        <end position="73"/>
    </location>
</feature>
<keyword evidence="3" id="KW-0812">Transmembrane</keyword>
<dbReference type="RefSeq" id="WP_195172804.1">
    <property type="nucleotide sequence ID" value="NZ_CP062983.1"/>
</dbReference>
<evidence type="ECO:0000256" key="1">
    <source>
        <dbReference type="ARBA" id="ARBA00022801"/>
    </source>
</evidence>
<evidence type="ECO:0000313" key="4">
    <source>
        <dbReference type="EMBL" id="QPC84741.1"/>
    </source>
</evidence>
<protein>
    <submittedName>
        <fullName evidence="4">Sortase</fullName>
    </submittedName>
</protein>
<dbReference type="Pfam" id="PF04203">
    <property type="entry name" value="Sortase"/>
    <property type="match status" value="1"/>
</dbReference>
<gene>
    <name evidence="4" type="ORF">G4Y79_10285</name>
</gene>
<dbReference type="SUPFAM" id="SSF63817">
    <property type="entry name" value="Sortase"/>
    <property type="match status" value="1"/>
</dbReference>
<keyword evidence="3" id="KW-0472">Membrane</keyword>
<dbReference type="NCBIfam" id="TIGR01076">
    <property type="entry name" value="sortase_fam"/>
    <property type="match status" value="1"/>
</dbReference>
<dbReference type="KEGG" id="pmet:G4Y79_10285"/>
<keyword evidence="1" id="KW-0378">Hydrolase</keyword>